<dbReference type="PANTHER" id="PTHR45920:SF4">
    <property type="entry name" value="FORMIN HOMOLOGY 2 DOMAIN CONTAINING, ISOFORM I"/>
    <property type="match status" value="1"/>
</dbReference>
<dbReference type="PROSITE" id="PS51232">
    <property type="entry name" value="GBD_FH3"/>
    <property type="match status" value="1"/>
</dbReference>
<dbReference type="SMART" id="SM00498">
    <property type="entry name" value="FH2"/>
    <property type="match status" value="1"/>
</dbReference>
<feature type="compositionally biased region" description="Pro residues" evidence="3">
    <location>
        <begin position="1216"/>
        <end position="1285"/>
    </location>
</feature>
<dbReference type="InterPro" id="IPR011989">
    <property type="entry name" value="ARM-like"/>
</dbReference>
<dbReference type="PROSITE" id="PS51444">
    <property type="entry name" value="FH2"/>
    <property type="match status" value="1"/>
</dbReference>
<evidence type="ECO:0000256" key="2">
    <source>
        <dbReference type="SAM" id="Coils"/>
    </source>
</evidence>
<dbReference type="GO" id="GO:0005856">
    <property type="term" value="C:cytoskeleton"/>
    <property type="evidence" value="ECO:0007669"/>
    <property type="project" value="TreeGrafter"/>
</dbReference>
<evidence type="ECO:0000313" key="7">
    <source>
        <dbReference type="RefSeq" id="XP_029642009.1"/>
    </source>
</evidence>
<keyword evidence="2" id="KW-0175">Coiled coil</keyword>
<dbReference type="Gene3D" id="1.20.58.2220">
    <property type="entry name" value="Formin, FH2 domain"/>
    <property type="match status" value="1"/>
</dbReference>
<feature type="compositionally biased region" description="Basic and acidic residues" evidence="3">
    <location>
        <begin position="406"/>
        <end position="424"/>
    </location>
</feature>
<dbReference type="PANTHER" id="PTHR45920">
    <property type="entry name" value="FORMIN HOMOLOGY 2 DOMAIN CONTAINING, ISOFORM I"/>
    <property type="match status" value="1"/>
</dbReference>
<dbReference type="GO" id="GO:0005737">
    <property type="term" value="C:cytoplasm"/>
    <property type="evidence" value="ECO:0007669"/>
    <property type="project" value="TreeGrafter"/>
</dbReference>
<feature type="compositionally biased region" description="Basic and acidic residues" evidence="3">
    <location>
        <begin position="122"/>
        <end position="132"/>
    </location>
</feature>
<feature type="region of interest" description="Disordered" evidence="3">
    <location>
        <begin position="1071"/>
        <end position="1108"/>
    </location>
</feature>
<evidence type="ECO:0000256" key="1">
    <source>
        <dbReference type="ARBA" id="ARBA00023203"/>
    </source>
</evidence>
<feature type="compositionally biased region" description="Polar residues" evidence="3">
    <location>
        <begin position="1"/>
        <end position="10"/>
    </location>
</feature>
<feature type="region of interest" description="Disordered" evidence="3">
    <location>
        <begin position="1"/>
        <end position="499"/>
    </location>
</feature>
<dbReference type="FunFam" id="1.25.10.10:FF:000056">
    <property type="entry name" value="FH1/FH2 domain-containing protein 3 isoform X1"/>
    <property type="match status" value="1"/>
</dbReference>
<feature type="coiled-coil region" evidence="2">
    <location>
        <begin position="923"/>
        <end position="950"/>
    </location>
</feature>
<feature type="compositionally biased region" description="Basic residues" evidence="3">
    <location>
        <begin position="244"/>
        <end position="255"/>
    </location>
</feature>
<evidence type="ECO:0000313" key="6">
    <source>
        <dbReference type="Proteomes" id="UP000515154"/>
    </source>
</evidence>
<keyword evidence="6" id="KW-1185">Reference proteome</keyword>
<feature type="compositionally biased region" description="Basic and acidic residues" evidence="3">
    <location>
        <begin position="1155"/>
        <end position="1178"/>
    </location>
</feature>
<feature type="compositionally biased region" description="Basic and acidic residues" evidence="3">
    <location>
        <begin position="164"/>
        <end position="173"/>
    </location>
</feature>
<dbReference type="InterPro" id="IPR042201">
    <property type="entry name" value="FH2_Formin_sf"/>
</dbReference>
<protein>
    <submittedName>
        <fullName evidence="7">FH1/FH2 domain-containing protein 3 isoform X1</fullName>
    </submittedName>
</protein>
<dbReference type="InterPro" id="IPR056771">
    <property type="entry name" value="FH3_FHOD1-3-like"/>
</dbReference>
<feature type="compositionally biased region" description="Basic and acidic residues" evidence="3">
    <location>
        <begin position="330"/>
        <end position="349"/>
    </location>
</feature>
<keyword evidence="1" id="KW-0009">Actin-binding</keyword>
<feature type="region of interest" description="Disordered" evidence="3">
    <location>
        <begin position="996"/>
        <end position="1018"/>
    </location>
</feature>
<feature type="region of interest" description="Disordered" evidence="3">
    <location>
        <begin position="1147"/>
        <end position="1288"/>
    </location>
</feature>
<dbReference type="SUPFAM" id="SSF101447">
    <property type="entry name" value="Formin homology 2 domain (FH2 domain)"/>
    <property type="match status" value="1"/>
</dbReference>
<feature type="compositionally biased region" description="Basic and acidic residues" evidence="3">
    <location>
        <begin position="256"/>
        <end position="280"/>
    </location>
</feature>
<dbReference type="InterPro" id="IPR014768">
    <property type="entry name" value="GBD/FH3_dom"/>
</dbReference>
<feature type="compositionally biased region" description="Basic residues" evidence="3">
    <location>
        <begin position="1760"/>
        <end position="1776"/>
    </location>
</feature>
<proteinExistence type="predicted"/>
<reference evidence="7" key="1">
    <citation type="submission" date="2025-08" db="UniProtKB">
        <authorList>
            <consortium name="RefSeq"/>
        </authorList>
    </citation>
    <scope>IDENTIFICATION</scope>
</reference>
<dbReference type="KEGG" id="osn:115216655"/>
<feature type="region of interest" description="Disordered" evidence="3">
    <location>
        <begin position="1757"/>
        <end position="1776"/>
    </location>
</feature>
<evidence type="ECO:0000256" key="3">
    <source>
        <dbReference type="SAM" id="MobiDB-lite"/>
    </source>
</evidence>
<feature type="compositionally biased region" description="Basic and acidic residues" evidence="3">
    <location>
        <begin position="189"/>
        <end position="233"/>
    </location>
</feature>
<dbReference type="InterPro" id="IPR015425">
    <property type="entry name" value="FH2_Formin"/>
</dbReference>
<feature type="compositionally biased region" description="Acidic residues" evidence="3">
    <location>
        <begin position="60"/>
        <end position="71"/>
    </location>
</feature>
<feature type="compositionally biased region" description="Low complexity" evidence="3">
    <location>
        <begin position="426"/>
        <end position="441"/>
    </location>
</feature>
<feature type="compositionally biased region" description="Basic and acidic residues" evidence="3">
    <location>
        <begin position="1072"/>
        <end position="1081"/>
    </location>
</feature>
<sequence>MGSGITNNETGGSGHNRRNYRDSPPDGTISDAPSERTWRKAVYGDAPPPSRSSRRRGDEFESELSAFEDDGAPSKWRYGPRTSTPNPNPIQEHEYEESRSSRKERRSQGGSRDGKPGFSRSSSRDSMLDDKPRRRRHGSKERQPEGALKSENSSLTPENLSLRDSIEKVEHWKQNLLTEPHRHPGVGAEKNRDNYNRHQRPEPREVSPERSGSRWKQDSRYSRQESRSAREDSPSFSRDSSPNRRNKYRAHKHSSKGSEIDSLAERDQNLPNKDFRKSDLNKANVEVNQNVFRKVGKGSGSSSDAFTRDESPNANIRRNVAPSRQTSNESGRRIRRENSREDIIDDRQPPHGGYRHPGSRPGEGFEGASDSGGFSREDSPNRYMRGGKPPLPGRASRQSSVEDMLDERRGPQRQVSQDRSDKRKGTSTANGTATNNTESTTVPQQQKPKPRAFDIFNKKVNDEQQVQEPAKKDHRSANRNEQTSAGKMKHGPLKGEVSSTSEAMWSKLQRRKGDVTVRDILDICEKARKPKVIRVPGWDGDDTKFQGYQTLDEMLDSFAIDVPKLDDCALQIFRYRTGVSEYGTYLDLESTLAEQAEELEGFVDKRSSREQSRQNAMILRTQLNVRVHAVIEKLLNSSGRELRRALFSLKQIFQDDKDLVHEFVENDGLDCLIKVGAESDQNYQNFILRALGVVMLYVDGMNGVIRHNATVHWLYSLLSSKHRLVVKTALKLLLVFVEYSELNTQLLLRAINNVDRQRGAKPWTNVMNILDEKGGSDSELLNYAMTLINKVLYAIPDQDTFYDVSDALEELGMERITKKHMRKKGTDEELMKQFQNYDIALRHEDGNDGFEISQMGSLRLVPRVPCEEERKSRRYAKYKSPRFAPPESALSKMKGAEEYKEKKMKEMQNIRIVPEDAPDEDLVSMYRNKKQKEKEMINNQQKKRQSVEQKASIYLNAQQKRQERRQHQRSLIKEQEIKKDTPAKTWLNSLIRRFSTSAPSPQCEETSSDRSLSQNNLSNPQCVDVNAFIEQDKKENLSPLQKWRESKMGGFTPNAEEDVDPETWRNSINIQAEERPEKQDVPEMPNKQWATVHKKPAEPEPEQEKAINSIRDRFQVKTGEAKPSIEVTAPQGDVSGFISKMKEDLSQKSIAKLPEPPKEVPKPEVKKSEGDLEWEKISKRLSRPLKIKNMDFTDLHPDDDTDIFSTPIPGFGGSAVPPPPPPPGGLPPPPPPPPGGPPPPPPPPGGHGPPPPPPIPGAPPPPPPPPFGRPGVPMPPSAPPAPSPPSMAIKKNKKTLKLHWRPLQGNVPPHPVTKGETIWNKLAPVKIDTQKLEHLFESRTNDLKQKEVVQKADTSTKKEITVLDPKRSNAINIGLKVLPPPRTIKAAILKMDSSVINKEGIEKILFTMIPADEEKTQILDAQMLYPDTPLGTAEQFLLILSSISELQARLRLWLFKLDYETLEQEIAEPLMDLKKGIEELLVNKTFKYILSAMLAIGSFLNGTQVQGFTIDYLAKVPEVKDTVHKHSLLHHLCTIIIEQFPDGTDLYSEIGAINRCAKIDWDELAEKLEKMELDCKNSWEHLKAVVKHDRCSALKSKTCEFLQDAAERIMILKIIHRRVVTRYQKLLMYMGLPVSVAKDQKISQFCKVISEFALEYRTTRDKVNQQLLKKQNQRERKKTRGKMIVDTEKFVKSKEHVAEDPLQKLLANGYTSADERGLPGQLLRKKVGRGCLTTDSEMYDTADDEILEACVRTAATPLKRPQKERRRSRGPRKSLRRTLKGGLDTEELETIAAYSEEV</sequence>
<gene>
    <name evidence="7" type="primary">LOC115216655</name>
</gene>
<dbReference type="Pfam" id="PF02181">
    <property type="entry name" value="FH2"/>
    <property type="match status" value="1"/>
</dbReference>
<evidence type="ECO:0000259" key="5">
    <source>
        <dbReference type="PROSITE" id="PS51444"/>
    </source>
</evidence>
<feature type="compositionally biased region" description="Polar residues" evidence="3">
    <location>
        <begin position="312"/>
        <end position="329"/>
    </location>
</feature>
<dbReference type="SUPFAM" id="SSF48371">
    <property type="entry name" value="ARM repeat"/>
    <property type="match status" value="1"/>
</dbReference>
<feature type="compositionally biased region" description="Basic and acidic residues" evidence="3">
    <location>
        <begin position="91"/>
        <end position="101"/>
    </location>
</feature>
<evidence type="ECO:0000259" key="4">
    <source>
        <dbReference type="PROSITE" id="PS51232"/>
    </source>
</evidence>
<dbReference type="InterPro" id="IPR041387">
    <property type="entry name" value="FHOD1_GBD_N"/>
</dbReference>
<feature type="compositionally biased region" description="Polar residues" evidence="3">
    <location>
        <begin position="150"/>
        <end position="159"/>
    </location>
</feature>
<dbReference type="Gene3D" id="1.25.10.10">
    <property type="entry name" value="Leucine-rich Repeat Variant"/>
    <property type="match status" value="1"/>
</dbReference>
<feature type="compositionally biased region" description="Basic and acidic residues" evidence="3">
    <location>
        <begin position="469"/>
        <end position="478"/>
    </location>
</feature>
<feature type="compositionally biased region" description="Basic and acidic residues" evidence="3">
    <location>
        <begin position="1095"/>
        <end position="1108"/>
    </location>
</feature>
<feature type="compositionally biased region" description="Basic and acidic residues" evidence="3">
    <location>
        <begin position="1188"/>
        <end position="1198"/>
    </location>
</feature>
<dbReference type="GO" id="GO:0051015">
    <property type="term" value="F:actin filament binding"/>
    <property type="evidence" value="ECO:0007669"/>
    <property type="project" value="TreeGrafter"/>
</dbReference>
<dbReference type="Pfam" id="PF18382">
    <property type="entry name" value="Formin_GBD_N"/>
    <property type="match status" value="1"/>
</dbReference>
<dbReference type="GO" id="GO:0030866">
    <property type="term" value="P:cortical actin cytoskeleton organization"/>
    <property type="evidence" value="ECO:0007669"/>
    <property type="project" value="TreeGrafter"/>
</dbReference>
<organism evidence="6 7">
    <name type="scientific">Octopus sinensis</name>
    <name type="common">East Asian common octopus</name>
    <dbReference type="NCBI Taxonomy" id="2607531"/>
    <lineage>
        <taxon>Eukaryota</taxon>
        <taxon>Metazoa</taxon>
        <taxon>Spiralia</taxon>
        <taxon>Lophotrochozoa</taxon>
        <taxon>Mollusca</taxon>
        <taxon>Cephalopoda</taxon>
        <taxon>Coleoidea</taxon>
        <taxon>Octopodiformes</taxon>
        <taxon>Octopoda</taxon>
        <taxon>Incirrata</taxon>
        <taxon>Octopodidae</taxon>
        <taxon>Octopus</taxon>
    </lineage>
</organism>
<accession>A0A6P7SUU2</accession>
<dbReference type="InterPro" id="IPR016024">
    <property type="entry name" value="ARM-type_fold"/>
</dbReference>
<dbReference type="RefSeq" id="XP_029642009.1">
    <property type="nucleotide sequence ID" value="XM_029786149.2"/>
</dbReference>
<dbReference type="Pfam" id="PF24959">
    <property type="entry name" value="FH3_FHOD1-3"/>
    <property type="match status" value="1"/>
</dbReference>
<feature type="domain" description="FH2" evidence="5">
    <location>
        <begin position="1285"/>
        <end position="1682"/>
    </location>
</feature>
<feature type="domain" description="GBD/FH3" evidence="4">
    <location>
        <begin position="543"/>
        <end position="944"/>
    </location>
</feature>
<dbReference type="Proteomes" id="UP000515154">
    <property type="component" value="Linkage group LG10"/>
</dbReference>
<name>A0A6P7SUU2_9MOLL</name>